<evidence type="ECO:0000313" key="1">
    <source>
        <dbReference type="EMBL" id="TRM63409.1"/>
    </source>
</evidence>
<organism evidence="1 2">
    <name type="scientific">Schizophyllum amplum</name>
    <dbReference type="NCBI Taxonomy" id="97359"/>
    <lineage>
        <taxon>Eukaryota</taxon>
        <taxon>Fungi</taxon>
        <taxon>Dikarya</taxon>
        <taxon>Basidiomycota</taxon>
        <taxon>Agaricomycotina</taxon>
        <taxon>Agaricomycetes</taxon>
        <taxon>Agaricomycetidae</taxon>
        <taxon>Agaricales</taxon>
        <taxon>Schizophyllaceae</taxon>
        <taxon>Schizophyllum</taxon>
    </lineage>
</organism>
<dbReference type="AlphaFoldDB" id="A0A550CF31"/>
<proteinExistence type="predicted"/>
<sequence length="330" mass="35537">MPDTMTEPTLTSSSPPPRAEFTILQRVYGVPLVGASLDKLDAILTSNGLLARPYAAAKGISAAAYGYLQPIEARLAPLIVRADGLANRVFDIVESRFPYPFHVKPEEVRERRTSLVDAAHKTFDERVRQPALHVVEGVDQRFAPVIDYVEGQVKPRANKAAGAAHENSDAALEETTYQYQRALALSKALTERIASYPSAQLNQLQEKSPLVPSDRSVNQIQEISDGMIAQLQAAQQSTADLASSLQRSASGVQGQLKDTLAETSNGLAETVRELQGVMTTEGLPLRERADRVAAITTARVNPLLEKVRAVMNSTARSANVPAATSGANGN</sequence>
<name>A0A550CF31_9AGAR</name>
<dbReference type="OrthoDB" id="376826at2759"/>
<dbReference type="STRING" id="97359.A0A550CF31"/>
<dbReference type="Proteomes" id="UP000320762">
    <property type="component" value="Unassembled WGS sequence"/>
</dbReference>
<protein>
    <recommendedName>
        <fullName evidence="3">Lipid droplet-associated perilipin protein</fullName>
    </recommendedName>
</protein>
<accession>A0A550CF31</accession>
<reference evidence="1 2" key="1">
    <citation type="journal article" date="2019" name="New Phytol.">
        <title>Comparative genomics reveals unique wood-decay strategies and fruiting body development in the Schizophyllaceae.</title>
        <authorList>
            <person name="Almasi E."/>
            <person name="Sahu N."/>
            <person name="Krizsan K."/>
            <person name="Balint B."/>
            <person name="Kovacs G.M."/>
            <person name="Kiss B."/>
            <person name="Cseklye J."/>
            <person name="Drula E."/>
            <person name="Henrissat B."/>
            <person name="Nagy I."/>
            <person name="Chovatia M."/>
            <person name="Adam C."/>
            <person name="LaButti K."/>
            <person name="Lipzen A."/>
            <person name="Riley R."/>
            <person name="Grigoriev I.V."/>
            <person name="Nagy L.G."/>
        </authorList>
    </citation>
    <scope>NUCLEOTIDE SEQUENCE [LARGE SCALE GENOMIC DNA]</scope>
    <source>
        <strain evidence="1 2">NL-1724</strain>
    </source>
</reference>
<evidence type="ECO:0000313" key="2">
    <source>
        <dbReference type="Proteomes" id="UP000320762"/>
    </source>
</evidence>
<gene>
    <name evidence="1" type="ORF">BD626DRAFT_536832</name>
</gene>
<keyword evidence="2" id="KW-1185">Reference proteome</keyword>
<dbReference type="EMBL" id="VDMD01000009">
    <property type="protein sequence ID" value="TRM63409.1"/>
    <property type="molecule type" value="Genomic_DNA"/>
</dbReference>
<evidence type="ECO:0008006" key="3">
    <source>
        <dbReference type="Google" id="ProtNLM"/>
    </source>
</evidence>
<comment type="caution">
    <text evidence="1">The sequence shown here is derived from an EMBL/GenBank/DDBJ whole genome shotgun (WGS) entry which is preliminary data.</text>
</comment>